<sequence>MLILWIIVILFLSLIPTPEAPKLQETGVDKVLHFGAYALLGMIAQSAVGFHSLSIGISLGTITELLQYMVPHRSVEFFDWLANVLGLGLGIGAYFLVRKVL</sequence>
<evidence type="ECO:0000259" key="2">
    <source>
        <dbReference type="Pfam" id="PF04892"/>
    </source>
</evidence>
<evidence type="ECO:0000256" key="1">
    <source>
        <dbReference type="SAM" id="Phobius"/>
    </source>
</evidence>
<dbReference type="AlphaFoldDB" id="A0A7C6ECX0"/>
<name>A0A7C6ECX0_UNCW3</name>
<gene>
    <name evidence="3" type="ORF">ENW73_04240</name>
</gene>
<keyword evidence="1" id="KW-1133">Transmembrane helix</keyword>
<feature type="domain" description="VanZ-like" evidence="2">
    <location>
        <begin position="25"/>
        <end position="97"/>
    </location>
</feature>
<organism evidence="3">
    <name type="scientific">candidate division WOR-3 bacterium</name>
    <dbReference type="NCBI Taxonomy" id="2052148"/>
    <lineage>
        <taxon>Bacteria</taxon>
        <taxon>Bacteria division WOR-3</taxon>
    </lineage>
</organism>
<feature type="transmembrane region" description="Helical" evidence="1">
    <location>
        <begin position="77"/>
        <end position="97"/>
    </location>
</feature>
<dbReference type="NCBIfam" id="NF037970">
    <property type="entry name" value="vanZ_1"/>
    <property type="match status" value="1"/>
</dbReference>
<dbReference type="InterPro" id="IPR006976">
    <property type="entry name" value="VanZ-like"/>
</dbReference>
<keyword evidence="1" id="KW-0472">Membrane</keyword>
<dbReference type="EMBL" id="DTLI01000111">
    <property type="protein sequence ID" value="HHS52060.1"/>
    <property type="molecule type" value="Genomic_DNA"/>
</dbReference>
<dbReference type="Pfam" id="PF04892">
    <property type="entry name" value="VanZ"/>
    <property type="match status" value="1"/>
</dbReference>
<comment type="caution">
    <text evidence="3">The sequence shown here is derived from an EMBL/GenBank/DDBJ whole genome shotgun (WGS) entry which is preliminary data.</text>
</comment>
<protein>
    <submittedName>
        <fullName evidence="3">VanZ family protein</fullName>
    </submittedName>
</protein>
<proteinExistence type="predicted"/>
<accession>A0A7C6ECX0</accession>
<reference evidence="3" key="1">
    <citation type="journal article" date="2020" name="mSystems">
        <title>Genome- and Community-Level Interaction Insights into Carbon Utilization and Element Cycling Functions of Hydrothermarchaeota in Hydrothermal Sediment.</title>
        <authorList>
            <person name="Zhou Z."/>
            <person name="Liu Y."/>
            <person name="Xu W."/>
            <person name="Pan J."/>
            <person name="Luo Z.H."/>
            <person name="Li M."/>
        </authorList>
    </citation>
    <scope>NUCLEOTIDE SEQUENCE [LARGE SCALE GENOMIC DNA]</scope>
    <source>
        <strain evidence="3">SpSt-876</strain>
    </source>
</reference>
<feature type="transmembrane region" description="Helical" evidence="1">
    <location>
        <begin position="32"/>
        <end position="57"/>
    </location>
</feature>
<evidence type="ECO:0000313" key="3">
    <source>
        <dbReference type="EMBL" id="HHS52060.1"/>
    </source>
</evidence>
<keyword evidence="1" id="KW-0812">Transmembrane</keyword>